<reference evidence="1 2" key="1">
    <citation type="journal article" date="2018" name="Nat. Ecol. Evol.">
        <title>Shark genomes provide insights into elasmobranch evolution and the origin of vertebrates.</title>
        <authorList>
            <person name="Hara Y"/>
            <person name="Yamaguchi K"/>
            <person name="Onimaru K"/>
            <person name="Kadota M"/>
            <person name="Koyanagi M"/>
            <person name="Keeley SD"/>
            <person name="Tatsumi K"/>
            <person name="Tanaka K"/>
            <person name="Motone F"/>
            <person name="Kageyama Y"/>
            <person name="Nozu R"/>
            <person name="Adachi N"/>
            <person name="Nishimura O"/>
            <person name="Nakagawa R"/>
            <person name="Tanegashima C"/>
            <person name="Kiyatake I"/>
            <person name="Matsumoto R"/>
            <person name="Murakumo K"/>
            <person name="Nishida K"/>
            <person name="Terakita A"/>
            <person name="Kuratani S"/>
            <person name="Sato K"/>
            <person name="Hyodo S Kuraku.S."/>
        </authorList>
    </citation>
    <scope>NUCLEOTIDE SEQUENCE [LARGE SCALE GENOMIC DNA]</scope>
</reference>
<dbReference type="AlphaFoldDB" id="A0A401TEU2"/>
<organism evidence="1 2">
    <name type="scientific">Chiloscyllium punctatum</name>
    <name type="common">Brownbanded bambooshark</name>
    <name type="synonym">Hemiscyllium punctatum</name>
    <dbReference type="NCBI Taxonomy" id="137246"/>
    <lineage>
        <taxon>Eukaryota</taxon>
        <taxon>Metazoa</taxon>
        <taxon>Chordata</taxon>
        <taxon>Craniata</taxon>
        <taxon>Vertebrata</taxon>
        <taxon>Chondrichthyes</taxon>
        <taxon>Elasmobranchii</taxon>
        <taxon>Galeomorphii</taxon>
        <taxon>Galeoidea</taxon>
        <taxon>Orectolobiformes</taxon>
        <taxon>Hemiscylliidae</taxon>
        <taxon>Chiloscyllium</taxon>
    </lineage>
</organism>
<dbReference type="EMBL" id="BEZZ01056709">
    <property type="protein sequence ID" value="GCC41169.1"/>
    <property type="molecule type" value="Genomic_DNA"/>
</dbReference>
<gene>
    <name evidence="1" type="ORF">chiPu_0025331</name>
</gene>
<keyword evidence="2" id="KW-1185">Reference proteome</keyword>
<name>A0A401TEU2_CHIPU</name>
<feature type="non-terminal residue" evidence="1">
    <location>
        <position position="77"/>
    </location>
</feature>
<proteinExistence type="predicted"/>
<evidence type="ECO:0000313" key="1">
    <source>
        <dbReference type="EMBL" id="GCC41169.1"/>
    </source>
</evidence>
<protein>
    <submittedName>
        <fullName evidence="1">Uncharacterized protein</fullName>
    </submittedName>
</protein>
<dbReference type="Proteomes" id="UP000287033">
    <property type="component" value="Unassembled WGS sequence"/>
</dbReference>
<accession>A0A401TEU2</accession>
<evidence type="ECO:0000313" key="2">
    <source>
        <dbReference type="Proteomes" id="UP000287033"/>
    </source>
</evidence>
<sequence>MWTIETITSLGPMISFLDGDTLQQLPNTVDVNQALSQLQASQGIVGPAASPEFQTGFNLTVITVTIFTRLVEPAAEG</sequence>
<dbReference type="OrthoDB" id="8195838at2759"/>
<comment type="caution">
    <text evidence="1">The sequence shown here is derived from an EMBL/GenBank/DDBJ whole genome shotgun (WGS) entry which is preliminary data.</text>
</comment>